<sequence length="111" mass="12835">MVLATDNVFRDSLYPQVRPQLDLSIFREFCNRVEVDIFQVLAMHLLRPGSPSMVFDTCSVDCGMMKKESLWQSSSLRFVHAGNEKHRTIRGFLNIVHEFFSGSSLHRVNRC</sequence>
<name>A0A7S1XHR0_9RHOD</name>
<evidence type="ECO:0000313" key="1">
    <source>
        <dbReference type="EMBL" id="CAD9238066.1"/>
    </source>
</evidence>
<dbReference type="EMBL" id="HBGH01018285">
    <property type="protein sequence ID" value="CAD9238066.1"/>
    <property type="molecule type" value="Transcribed_RNA"/>
</dbReference>
<reference evidence="1" key="1">
    <citation type="submission" date="2021-01" db="EMBL/GenBank/DDBJ databases">
        <authorList>
            <person name="Corre E."/>
            <person name="Pelletier E."/>
            <person name="Niang G."/>
            <person name="Scheremetjew M."/>
            <person name="Finn R."/>
            <person name="Kale V."/>
            <person name="Holt S."/>
            <person name="Cochrane G."/>
            <person name="Meng A."/>
            <person name="Brown T."/>
            <person name="Cohen L."/>
        </authorList>
    </citation>
    <scope>NUCLEOTIDE SEQUENCE</scope>
    <source>
        <strain evidence="1">SAG 36.94</strain>
    </source>
</reference>
<gene>
    <name evidence="1" type="ORF">CCAE0312_LOCUS10168</name>
</gene>
<accession>A0A7S1XHR0</accession>
<dbReference type="AlphaFoldDB" id="A0A7S1XHR0"/>
<protein>
    <submittedName>
        <fullName evidence="1">Uncharacterized protein</fullName>
    </submittedName>
</protein>
<proteinExistence type="predicted"/>
<organism evidence="1">
    <name type="scientific">Compsopogon caeruleus</name>
    <dbReference type="NCBI Taxonomy" id="31354"/>
    <lineage>
        <taxon>Eukaryota</taxon>
        <taxon>Rhodophyta</taxon>
        <taxon>Compsopogonophyceae</taxon>
        <taxon>Compsopogonales</taxon>
        <taxon>Compsopogonaceae</taxon>
        <taxon>Compsopogon</taxon>
    </lineage>
</organism>